<proteinExistence type="predicted"/>
<organism evidence="1 2">
    <name type="scientific">Mugilogobius chulae</name>
    <name type="common">yellowstripe goby</name>
    <dbReference type="NCBI Taxonomy" id="88201"/>
    <lineage>
        <taxon>Eukaryota</taxon>
        <taxon>Metazoa</taxon>
        <taxon>Chordata</taxon>
        <taxon>Craniata</taxon>
        <taxon>Vertebrata</taxon>
        <taxon>Euteleostomi</taxon>
        <taxon>Actinopterygii</taxon>
        <taxon>Neopterygii</taxon>
        <taxon>Teleostei</taxon>
        <taxon>Neoteleostei</taxon>
        <taxon>Acanthomorphata</taxon>
        <taxon>Gobiaria</taxon>
        <taxon>Gobiiformes</taxon>
        <taxon>Gobioidei</taxon>
        <taxon>Gobiidae</taxon>
        <taxon>Gobionellinae</taxon>
        <taxon>Mugilogobius</taxon>
    </lineage>
</organism>
<comment type="caution">
    <text evidence="1">The sequence shown here is derived from an EMBL/GenBank/DDBJ whole genome shotgun (WGS) entry which is preliminary data.</text>
</comment>
<reference evidence="2" key="1">
    <citation type="submission" date="2024-04" db="EMBL/GenBank/DDBJ databases">
        <title>Salinicola lusitanus LLJ914,a marine bacterium isolated from the Okinawa Trough.</title>
        <authorList>
            <person name="Li J."/>
        </authorList>
    </citation>
    <scope>NUCLEOTIDE SEQUENCE [LARGE SCALE GENOMIC DNA]</scope>
</reference>
<gene>
    <name evidence="1" type="ORF">WMY93_017379</name>
</gene>
<evidence type="ECO:0000313" key="2">
    <source>
        <dbReference type="Proteomes" id="UP001460270"/>
    </source>
</evidence>
<dbReference type="AlphaFoldDB" id="A0AAW0NZ48"/>
<accession>A0AAW0NZ48</accession>
<sequence>MECGSAVYSGVGAGQCAAPSGPSFCTAHTSSSSISIISILFAPVLKKQMNDRSPDSGSAETLLRLKLCPARRCVIPVVIVISSNGPPAEAIMNRSHEEGPCCVCEAWHMCEEVSKGKA</sequence>
<dbReference type="EMBL" id="JBBPFD010000012">
    <property type="protein sequence ID" value="KAK7904772.1"/>
    <property type="molecule type" value="Genomic_DNA"/>
</dbReference>
<protein>
    <submittedName>
        <fullName evidence="1">Uncharacterized protein</fullName>
    </submittedName>
</protein>
<evidence type="ECO:0000313" key="1">
    <source>
        <dbReference type="EMBL" id="KAK7904772.1"/>
    </source>
</evidence>
<dbReference type="Proteomes" id="UP001460270">
    <property type="component" value="Unassembled WGS sequence"/>
</dbReference>
<keyword evidence="2" id="KW-1185">Reference proteome</keyword>
<name>A0AAW0NZ48_9GOBI</name>